<keyword evidence="3" id="KW-1185">Reference proteome</keyword>
<proteinExistence type="predicted"/>
<dbReference type="AlphaFoldDB" id="A0A545AE80"/>
<gene>
    <name evidence="2" type="ORF">FL583_39055</name>
</gene>
<keyword evidence="1" id="KW-0732">Signal</keyword>
<reference evidence="2 3" key="1">
    <citation type="submission" date="2019-07" db="EMBL/GenBank/DDBJ databases">
        <title>Cryptosporangium phraense sp. nov., isolated from plant litter.</title>
        <authorList>
            <person name="Suriyachadkun C."/>
        </authorList>
    </citation>
    <scope>NUCLEOTIDE SEQUENCE [LARGE SCALE GENOMIC DNA]</scope>
    <source>
        <strain evidence="2 3">A-T 5661</strain>
    </source>
</reference>
<dbReference type="PANTHER" id="PTHR43649:SF12">
    <property type="entry name" value="DIACETYLCHITOBIOSE BINDING PROTEIN DASA"/>
    <property type="match status" value="1"/>
</dbReference>
<name>A0A545AE80_9ACTN</name>
<accession>A0A545AE80</accession>
<evidence type="ECO:0000313" key="3">
    <source>
        <dbReference type="Proteomes" id="UP000317982"/>
    </source>
</evidence>
<dbReference type="Gene3D" id="3.40.190.10">
    <property type="entry name" value="Periplasmic binding protein-like II"/>
    <property type="match status" value="2"/>
</dbReference>
<dbReference type="InterPro" id="IPR006059">
    <property type="entry name" value="SBP"/>
</dbReference>
<evidence type="ECO:0000313" key="2">
    <source>
        <dbReference type="EMBL" id="TQS39634.1"/>
    </source>
</evidence>
<sequence length="445" mass="46976">MRRSIPRRAGRWRAPTLAAVLGLTLVATAACGGGGNAASDKDTDVTINVALAADPPPKAALESFTKETGIKVNWVNIDWDSLQTKISAAATAKTYFADATDVDWSRVGELGKLGWFYPIDDYIKTDPLKADVPQLASFTYQDHVVGIPYDASFMVTTVNTDLFKKAGADPAPKTMDEYTAALQKVKSSGTTKYPLNIPFAAAEGLSTYWYEATNAFGGTILDGKGKPQFTDPSSPGYKAAKWMVDALKNGLVPPGNINVSDSQGEQTLMARGTVASTFSDYSGLVGTLYNVPDSSSVVNKVQYIATPGATAPAANLSNPDGVGIMKTAKYPKAAAKFIEWFTDADRQAEFAGLNGPDKAWASYALPSHLSAVEKLASGGKLIGGDTLAALLKTSKPVFPEGAPAWYSKFSNAVYTHLHAAAAGSETVEQAIKAMSDTANDLSNGQ</sequence>
<feature type="chain" id="PRO_5039656092" evidence="1">
    <location>
        <begin position="30"/>
        <end position="445"/>
    </location>
</feature>
<dbReference type="OrthoDB" id="2060074at2"/>
<dbReference type="SUPFAM" id="SSF53850">
    <property type="entry name" value="Periplasmic binding protein-like II"/>
    <property type="match status" value="1"/>
</dbReference>
<dbReference type="EMBL" id="VIRS01000063">
    <property type="protein sequence ID" value="TQS39634.1"/>
    <property type="molecule type" value="Genomic_DNA"/>
</dbReference>
<organism evidence="2 3">
    <name type="scientific">Cryptosporangium phraense</name>
    <dbReference type="NCBI Taxonomy" id="2593070"/>
    <lineage>
        <taxon>Bacteria</taxon>
        <taxon>Bacillati</taxon>
        <taxon>Actinomycetota</taxon>
        <taxon>Actinomycetes</taxon>
        <taxon>Cryptosporangiales</taxon>
        <taxon>Cryptosporangiaceae</taxon>
        <taxon>Cryptosporangium</taxon>
    </lineage>
</organism>
<dbReference type="InParanoid" id="A0A545AE80"/>
<protein>
    <submittedName>
        <fullName evidence="2">Extracellular solute-binding protein</fullName>
    </submittedName>
</protein>
<dbReference type="Proteomes" id="UP000317982">
    <property type="component" value="Unassembled WGS sequence"/>
</dbReference>
<evidence type="ECO:0000256" key="1">
    <source>
        <dbReference type="SAM" id="SignalP"/>
    </source>
</evidence>
<comment type="caution">
    <text evidence="2">The sequence shown here is derived from an EMBL/GenBank/DDBJ whole genome shotgun (WGS) entry which is preliminary data.</text>
</comment>
<feature type="signal peptide" evidence="1">
    <location>
        <begin position="1"/>
        <end position="29"/>
    </location>
</feature>
<dbReference type="Pfam" id="PF01547">
    <property type="entry name" value="SBP_bac_1"/>
    <property type="match status" value="1"/>
</dbReference>
<dbReference type="PROSITE" id="PS51257">
    <property type="entry name" value="PROKAR_LIPOPROTEIN"/>
    <property type="match status" value="1"/>
</dbReference>
<dbReference type="PANTHER" id="PTHR43649">
    <property type="entry name" value="ARABINOSE-BINDING PROTEIN-RELATED"/>
    <property type="match status" value="1"/>
</dbReference>
<dbReference type="InterPro" id="IPR050490">
    <property type="entry name" value="Bact_solute-bd_prot1"/>
</dbReference>